<evidence type="ECO:0000313" key="4">
    <source>
        <dbReference type="Proteomes" id="UP000005225"/>
    </source>
</evidence>
<dbReference type="Gene3D" id="1.20.140.30">
    <property type="entry name" value="MOB kinase activator"/>
    <property type="match status" value="1"/>
</dbReference>
<dbReference type="InterPro" id="IPR036703">
    <property type="entry name" value="MOB_kinase_act_sf"/>
</dbReference>
<dbReference type="InParanoid" id="H0XLI4"/>
<proteinExistence type="inferred from homology"/>
<feature type="binding site" evidence="2">
    <location>
        <position position="147"/>
    </location>
    <ligand>
        <name>Zn(2+)</name>
        <dbReference type="ChEBI" id="CHEBI:29105"/>
    </ligand>
</feature>
<dbReference type="HOGENOM" id="CLU_038321_3_1_1"/>
<dbReference type="PANTHER" id="PTHR22599">
    <property type="entry name" value="MPS ONE BINDER KINASE ACTIVATOR-LIKE MOB"/>
    <property type="match status" value="1"/>
</dbReference>
<organism evidence="3 4">
    <name type="scientific">Otolemur garnettii</name>
    <name type="common">Small-eared galago</name>
    <name type="synonym">Garnett's greater bushbaby</name>
    <dbReference type="NCBI Taxonomy" id="30611"/>
    <lineage>
        <taxon>Eukaryota</taxon>
        <taxon>Metazoa</taxon>
        <taxon>Chordata</taxon>
        <taxon>Craniata</taxon>
        <taxon>Vertebrata</taxon>
        <taxon>Euteleostomi</taxon>
        <taxon>Mammalia</taxon>
        <taxon>Eutheria</taxon>
        <taxon>Euarchontoglires</taxon>
        <taxon>Primates</taxon>
        <taxon>Strepsirrhini</taxon>
        <taxon>Lorisiformes</taxon>
        <taxon>Galagidae</taxon>
        <taxon>Otolemur</taxon>
    </lineage>
</organism>
<evidence type="ECO:0000256" key="1">
    <source>
        <dbReference type="ARBA" id="ARBA00005621"/>
    </source>
</evidence>
<dbReference type="Pfam" id="PF03637">
    <property type="entry name" value="Mob1_phocein"/>
    <property type="match status" value="1"/>
</dbReference>
<reference evidence="4" key="1">
    <citation type="submission" date="2011-03" db="EMBL/GenBank/DDBJ databases">
        <title>Version 3 of the genome sequence of Otolemur garnettii (Bushbaby).</title>
        <authorList>
            <consortium name="The Broad Institute Genome Sequencing Platform"/>
            <person name="Di Palma F."/>
            <person name="Johnson J."/>
            <person name="Lander E.S."/>
            <person name="Lindblad-Toh K."/>
            <person name="Jaffe D.B."/>
            <person name="Gnerre S."/>
            <person name="MacCallum I."/>
            <person name="Przybylski D."/>
            <person name="Ribeiro F.J."/>
            <person name="Burton J.N."/>
            <person name="Walker B.J."/>
            <person name="Sharpe T."/>
            <person name="Hall G."/>
        </authorList>
    </citation>
    <scope>NUCLEOTIDE SEQUENCE [LARGE SCALE GENOMIC DNA]</scope>
</reference>
<protein>
    <recommendedName>
        <fullName evidence="5">MOB kinase activator 1A</fullName>
    </recommendedName>
</protein>
<dbReference type="GeneTree" id="ENSGT01120000271863"/>
<dbReference type="SUPFAM" id="SSF101152">
    <property type="entry name" value="Mob1/phocein"/>
    <property type="match status" value="1"/>
</dbReference>
<feature type="binding site" evidence="2">
    <location>
        <position position="142"/>
    </location>
    <ligand>
        <name>Zn(2+)</name>
        <dbReference type="ChEBI" id="CHEBI:29105"/>
    </ligand>
</feature>
<evidence type="ECO:0008006" key="5">
    <source>
        <dbReference type="Google" id="ProtNLM"/>
    </source>
</evidence>
<dbReference type="SMART" id="SM01388">
    <property type="entry name" value="Mob1_phocein"/>
    <property type="match status" value="1"/>
</dbReference>
<accession>H0XLI4</accession>
<dbReference type="AlphaFoldDB" id="H0XLI4"/>
<keyword evidence="2" id="KW-0479">Metal-binding</keyword>
<dbReference type="Proteomes" id="UP000005225">
    <property type="component" value="Unassembled WGS sequence"/>
</dbReference>
<dbReference type="EMBL" id="AAQR03047912">
    <property type="status" value="NOT_ANNOTATED_CDS"/>
    <property type="molecule type" value="Genomic_DNA"/>
</dbReference>
<dbReference type="STRING" id="30611.ENSOGAP00000016974"/>
<reference evidence="3" key="3">
    <citation type="submission" date="2025-09" db="UniProtKB">
        <authorList>
            <consortium name="Ensembl"/>
        </authorList>
    </citation>
    <scope>IDENTIFICATION</scope>
</reference>
<dbReference type="Ensembl" id="ENSOGAT00000035140.1">
    <property type="protein sequence ID" value="ENSOGAP00000016974.1"/>
    <property type="gene ID" value="ENSOGAG00000034565.1"/>
</dbReference>
<keyword evidence="4" id="KW-1185">Reference proteome</keyword>
<reference evidence="3" key="2">
    <citation type="submission" date="2025-08" db="UniProtKB">
        <authorList>
            <consortium name="Ensembl"/>
        </authorList>
    </citation>
    <scope>IDENTIFICATION</scope>
</reference>
<comment type="similarity">
    <text evidence="1">Belongs to the MOB1/phocein family.</text>
</comment>
<dbReference type="eggNOG" id="KOG0440">
    <property type="taxonomic scope" value="Eukaryota"/>
</dbReference>
<sequence>MAFLFRSCFSKTFKSKKNITEGSHWYNLLKHTEATLGSGALRQAVTLPGQDLNEWTAVNTRPCYGTSTEFHTEVSCLVMSSGPTNIIRPVKCSTPKYTDYLMTWVQHKLDNETFPSKIGVPFPKNFMSTVKTDLKCLRVYAHTYHQHFDSVMQRQEEAHLSTSSEHYRRELDPFQELIEELGSKDR</sequence>
<dbReference type="InterPro" id="IPR005301">
    <property type="entry name" value="MOB_kinase_act_fam"/>
</dbReference>
<evidence type="ECO:0000256" key="2">
    <source>
        <dbReference type="PIRSR" id="PIRSR605301-1"/>
    </source>
</evidence>
<name>H0XLI4_OTOGA</name>
<feature type="binding site" evidence="2">
    <location>
        <position position="76"/>
    </location>
    <ligand>
        <name>Zn(2+)</name>
        <dbReference type="ChEBI" id="CHEBI:29105"/>
    </ligand>
</feature>
<keyword evidence="2" id="KW-0862">Zinc</keyword>
<evidence type="ECO:0000313" key="3">
    <source>
        <dbReference type="Ensembl" id="ENSOGAP00000016974.1"/>
    </source>
</evidence>